<protein>
    <submittedName>
        <fullName evidence="1">Uncharacterized protein</fullName>
    </submittedName>
</protein>
<proteinExistence type="predicted"/>
<name>A0A0B6Y4E3_9EUPU</name>
<feature type="non-terminal residue" evidence="1">
    <location>
        <position position="1"/>
    </location>
</feature>
<organism evidence="1">
    <name type="scientific">Arion vulgaris</name>
    <dbReference type="NCBI Taxonomy" id="1028688"/>
    <lineage>
        <taxon>Eukaryota</taxon>
        <taxon>Metazoa</taxon>
        <taxon>Spiralia</taxon>
        <taxon>Lophotrochozoa</taxon>
        <taxon>Mollusca</taxon>
        <taxon>Gastropoda</taxon>
        <taxon>Heterobranchia</taxon>
        <taxon>Euthyneura</taxon>
        <taxon>Panpulmonata</taxon>
        <taxon>Eupulmonata</taxon>
        <taxon>Stylommatophora</taxon>
        <taxon>Helicina</taxon>
        <taxon>Arionoidea</taxon>
        <taxon>Arionidae</taxon>
        <taxon>Arion</taxon>
    </lineage>
</organism>
<dbReference type="AlphaFoldDB" id="A0A0B6Y4E3"/>
<evidence type="ECO:0000313" key="1">
    <source>
        <dbReference type="EMBL" id="CEK50933.1"/>
    </source>
</evidence>
<gene>
    <name evidence="1" type="primary">ORF12032</name>
</gene>
<accession>A0A0B6Y4E3</accession>
<reference evidence="1" key="1">
    <citation type="submission" date="2014-12" db="EMBL/GenBank/DDBJ databases">
        <title>Insight into the proteome of Arion vulgaris.</title>
        <authorList>
            <person name="Aradska J."/>
            <person name="Bulat T."/>
            <person name="Smidak R."/>
            <person name="Sarate P."/>
            <person name="Gangsoo J."/>
            <person name="Sialana F."/>
            <person name="Bilban M."/>
            <person name="Lubec G."/>
        </authorList>
    </citation>
    <scope>NUCLEOTIDE SEQUENCE</scope>
    <source>
        <tissue evidence="1">Skin</tissue>
    </source>
</reference>
<sequence>INKNVHNTMIFTHYGPSCTTVRHPTQIENQIYNTVHEEQDIEIRMSSLQPPSFSYVHNNYGSY</sequence>
<dbReference type="EMBL" id="HACG01004068">
    <property type="protein sequence ID" value="CEK50933.1"/>
    <property type="molecule type" value="Transcribed_RNA"/>
</dbReference>